<feature type="compositionally biased region" description="Basic residues" evidence="1">
    <location>
        <begin position="1"/>
        <end position="11"/>
    </location>
</feature>
<proteinExistence type="predicted"/>
<dbReference type="AlphaFoldDB" id="A0A5S3UXS8"/>
<gene>
    <name evidence="2" type="ORF">CWC22_019350</name>
</gene>
<dbReference type="Proteomes" id="UP000305729">
    <property type="component" value="Chromosome 1"/>
</dbReference>
<evidence type="ECO:0000256" key="1">
    <source>
        <dbReference type="SAM" id="MobiDB-lite"/>
    </source>
</evidence>
<dbReference type="EMBL" id="CP045429">
    <property type="protein sequence ID" value="QPB85025.1"/>
    <property type="molecule type" value="Genomic_DNA"/>
</dbReference>
<evidence type="ECO:0000313" key="2">
    <source>
        <dbReference type="EMBL" id="QPB85025.1"/>
    </source>
</evidence>
<reference evidence="2 3" key="1">
    <citation type="submission" date="2019-10" db="EMBL/GenBank/DDBJ databases">
        <title>Pseudoalteromonas rubra S4059.</title>
        <authorList>
            <person name="Paulsen S."/>
            <person name="Wang X."/>
        </authorList>
    </citation>
    <scope>NUCLEOTIDE SEQUENCE [LARGE SCALE GENOMIC DNA]</scope>
    <source>
        <strain evidence="2 3">S4059</strain>
    </source>
</reference>
<accession>A0A5S3UXS8</accession>
<name>A0A5S3UXS8_9GAMM</name>
<sequence length="80" mass="9015">MSKKKHTRNHSHHDLQTHNPVVAITTVTAAKKTHTTEFNKEIAQLVAKVGIEVAARGLSINESKINNRRNKLQQKQRSPV</sequence>
<evidence type="ECO:0000313" key="3">
    <source>
        <dbReference type="Proteomes" id="UP000305729"/>
    </source>
</evidence>
<feature type="region of interest" description="Disordered" evidence="1">
    <location>
        <begin position="1"/>
        <end position="20"/>
    </location>
</feature>
<dbReference type="RefSeq" id="WP_138538119.1">
    <property type="nucleotide sequence ID" value="NZ_CP045429.1"/>
</dbReference>
<organism evidence="2 3">
    <name type="scientific">Pseudoalteromonas rubra</name>
    <dbReference type="NCBI Taxonomy" id="43658"/>
    <lineage>
        <taxon>Bacteria</taxon>
        <taxon>Pseudomonadati</taxon>
        <taxon>Pseudomonadota</taxon>
        <taxon>Gammaproteobacteria</taxon>
        <taxon>Alteromonadales</taxon>
        <taxon>Pseudoalteromonadaceae</taxon>
        <taxon>Pseudoalteromonas</taxon>
    </lineage>
</organism>
<protein>
    <recommendedName>
        <fullName evidence="4">Transposase</fullName>
    </recommendedName>
</protein>
<evidence type="ECO:0008006" key="4">
    <source>
        <dbReference type="Google" id="ProtNLM"/>
    </source>
</evidence>